<evidence type="ECO:0000256" key="3">
    <source>
        <dbReference type="ARBA" id="ARBA00022490"/>
    </source>
</evidence>
<evidence type="ECO:0000256" key="5">
    <source>
        <dbReference type="ARBA" id="ARBA00022884"/>
    </source>
</evidence>
<evidence type="ECO:0000313" key="9">
    <source>
        <dbReference type="EMBL" id="GAA1672675.1"/>
    </source>
</evidence>
<dbReference type="EMBL" id="BAAANF010000004">
    <property type="protein sequence ID" value="GAA1672675.1"/>
    <property type="molecule type" value="Genomic_DNA"/>
</dbReference>
<gene>
    <name evidence="9" type="ORF">GCM10009745_14400</name>
</gene>
<dbReference type="RefSeq" id="WP_344146915.1">
    <property type="nucleotide sequence ID" value="NZ_BAAANF010000004.1"/>
</dbReference>
<sequence>MKTIQLHAFGPAENLRYEEAPDPVPGPGMVLIQVEAAGVHLLDTFLREGNFEGTAFSAPELPTIPGREIAGVVREVGPEVDGGWVGKRVVVHLGMVPGGYAELAVAKVESLYELPDHVDGVQAVAAIGTGRTTAGILAQAALSPDDVVLVTSAAGGIGAYLIQAARNVGATVIGVAGGPAKVQLVRDLGAHYVADYRDPEWVSALRADLTAGHEPAGHEPTGNAAAAPNSPHRPVTVMLDGVAGESGRQALELIADGGRVLTFGWSGGDPLPEDSPELSSRGVSVTAALGDIRSRLREFEKAALDETVEGRWRALSTTFPLSEASSAHRALEERRTVGKVVLLP</sequence>
<comment type="caution">
    <text evidence="9">The sequence shown here is derived from an EMBL/GenBank/DDBJ whole genome shotgun (WGS) entry which is preliminary data.</text>
</comment>
<dbReference type="PANTHER" id="PTHR44154:SF1">
    <property type="entry name" value="QUINONE OXIDOREDUCTASE"/>
    <property type="match status" value="1"/>
</dbReference>
<feature type="domain" description="Enoyl reductase (ER)" evidence="8">
    <location>
        <begin position="10"/>
        <end position="342"/>
    </location>
</feature>
<dbReference type="PROSITE" id="PS01162">
    <property type="entry name" value="QOR_ZETA_CRYSTAL"/>
    <property type="match status" value="1"/>
</dbReference>
<comment type="subcellular location">
    <subcellularLocation>
        <location evidence="1">Cytoplasm</location>
    </subcellularLocation>
</comment>
<keyword evidence="6" id="KW-0007">Acetylation</keyword>
<evidence type="ECO:0000256" key="2">
    <source>
        <dbReference type="ARBA" id="ARBA00011881"/>
    </source>
</evidence>
<keyword evidence="5" id="KW-0694">RNA-binding</keyword>
<dbReference type="Pfam" id="PF08240">
    <property type="entry name" value="ADH_N"/>
    <property type="match status" value="1"/>
</dbReference>
<dbReference type="Pfam" id="PF00107">
    <property type="entry name" value="ADH_zinc_N"/>
    <property type="match status" value="1"/>
</dbReference>
<dbReference type="InterPro" id="IPR051603">
    <property type="entry name" value="Zinc-ADH_QOR/CCCR"/>
</dbReference>
<evidence type="ECO:0000256" key="7">
    <source>
        <dbReference type="SAM" id="MobiDB-lite"/>
    </source>
</evidence>
<dbReference type="SMART" id="SM00829">
    <property type="entry name" value="PKS_ER"/>
    <property type="match status" value="1"/>
</dbReference>
<evidence type="ECO:0000256" key="6">
    <source>
        <dbReference type="ARBA" id="ARBA00022990"/>
    </source>
</evidence>
<accession>A0ABN2GKL5</accession>
<evidence type="ECO:0000256" key="1">
    <source>
        <dbReference type="ARBA" id="ARBA00004496"/>
    </source>
</evidence>
<dbReference type="PANTHER" id="PTHR44154">
    <property type="entry name" value="QUINONE OXIDOREDUCTASE"/>
    <property type="match status" value="1"/>
</dbReference>
<dbReference type="Gene3D" id="3.90.180.10">
    <property type="entry name" value="Medium-chain alcohol dehydrogenases, catalytic domain"/>
    <property type="match status" value="1"/>
</dbReference>
<keyword evidence="10" id="KW-1185">Reference proteome</keyword>
<keyword evidence="3" id="KW-0963">Cytoplasm</keyword>
<keyword evidence="4" id="KW-0521">NADP</keyword>
<feature type="region of interest" description="Disordered" evidence="7">
    <location>
        <begin position="212"/>
        <end position="233"/>
    </location>
</feature>
<dbReference type="CDD" id="cd08244">
    <property type="entry name" value="MDR_enoyl_red"/>
    <property type="match status" value="1"/>
</dbReference>
<dbReference type="InterPro" id="IPR036291">
    <property type="entry name" value="NAD(P)-bd_dom_sf"/>
</dbReference>
<evidence type="ECO:0000313" key="10">
    <source>
        <dbReference type="Proteomes" id="UP001500280"/>
    </source>
</evidence>
<dbReference type="InterPro" id="IPR002364">
    <property type="entry name" value="Quin_OxRdtase/zeta-crystal_CS"/>
</dbReference>
<dbReference type="InterPro" id="IPR011032">
    <property type="entry name" value="GroES-like_sf"/>
</dbReference>
<comment type="subunit">
    <text evidence="2">Homotetramer.</text>
</comment>
<dbReference type="InterPro" id="IPR020843">
    <property type="entry name" value="ER"/>
</dbReference>
<organism evidence="9 10">
    <name type="scientific">Kribbella yunnanensis</name>
    <dbReference type="NCBI Taxonomy" id="190194"/>
    <lineage>
        <taxon>Bacteria</taxon>
        <taxon>Bacillati</taxon>
        <taxon>Actinomycetota</taxon>
        <taxon>Actinomycetes</taxon>
        <taxon>Propionibacteriales</taxon>
        <taxon>Kribbellaceae</taxon>
        <taxon>Kribbella</taxon>
    </lineage>
</organism>
<evidence type="ECO:0000256" key="4">
    <source>
        <dbReference type="ARBA" id="ARBA00022857"/>
    </source>
</evidence>
<name>A0ABN2GKL5_9ACTN</name>
<dbReference type="SUPFAM" id="SSF50129">
    <property type="entry name" value="GroES-like"/>
    <property type="match status" value="1"/>
</dbReference>
<dbReference type="Proteomes" id="UP001500280">
    <property type="component" value="Unassembled WGS sequence"/>
</dbReference>
<evidence type="ECO:0000259" key="8">
    <source>
        <dbReference type="SMART" id="SM00829"/>
    </source>
</evidence>
<dbReference type="InterPro" id="IPR013149">
    <property type="entry name" value="ADH-like_C"/>
</dbReference>
<dbReference type="Gene3D" id="3.40.50.720">
    <property type="entry name" value="NAD(P)-binding Rossmann-like Domain"/>
    <property type="match status" value="1"/>
</dbReference>
<dbReference type="InterPro" id="IPR013154">
    <property type="entry name" value="ADH-like_N"/>
</dbReference>
<protein>
    <submittedName>
        <fullName evidence="9">Zinc-binding dehydrogenase</fullName>
    </submittedName>
</protein>
<reference evidence="9 10" key="1">
    <citation type="journal article" date="2019" name="Int. J. Syst. Evol. Microbiol.">
        <title>The Global Catalogue of Microorganisms (GCM) 10K type strain sequencing project: providing services to taxonomists for standard genome sequencing and annotation.</title>
        <authorList>
            <consortium name="The Broad Institute Genomics Platform"/>
            <consortium name="The Broad Institute Genome Sequencing Center for Infectious Disease"/>
            <person name="Wu L."/>
            <person name="Ma J."/>
        </authorList>
    </citation>
    <scope>NUCLEOTIDE SEQUENCE [LARGE SCALE GENOMIC DNA]</scope>
    <source>
        <strain evidence="9 10">JCM 14307</strain>
    </source>
</reference>
<proteinExistence type="predicted"/>
<dbReference type="SUPFAM" id="SSF51735">
    <property type="entry name" value="NAD(P)-binding Rossmann-fold domains"/>
    <property type="match status" value="1"/>
</dbReference>